<dbReference type="PROSITE" id="PS51272">
    <property type="entry name" value="SLH"/>
    <property type="match status" value="3"/>
</dbReference>
<dbReference type="Pfam" id="PF00395">
    <property type="entry name" value="SLH"/>
    <property type="match status" value="3"/>
</dbReference>
<comment type="caution">
    <text evidence="4">The sequence shown here is derived from an EMBL/GenBank/DDBJ whole genome shotgun (WGS) entry which is preliminary data.</text>
</comment>
<organism evidence="4 5">
    <name type="scientific">Dorea acetigenes</name>
    <dbReference type="NCBI Taxonomy" id="2981787"/>
    <lineage>
        <taxon>Bacteria</taxon>
        <taxon>Bacillati</taxon>
        <taxon>Bacillota</taxon>
        <taxon>Clostridia</taxon>
        <taxon>Lachnospirales</taxon>
        <taxon>Lachnospiraceae</taxon>
        <taxon>Dorea</taxon>
    </lineage>
</organism>
<keyword evidence="5" id="KW-1185">Reference proteome</keyword>
<keyword evidence="2" id="KW-0732">Signal</keyword>
<feature type="domain" description="SLH" evidence="3">
    <location>
        <begin position="176"/>
        <end position="235"/>
    </location>
</feature>
<reference evidence="4 5" key="1">
    <citation type="journal article" date="2021" name="ISME Commun">
        <title>Automated analysis of genomic sequences facilitates high-throughput and comprehensive description of bacteria.</title>
        <authorList>
            <person name="Hitch T.C.A."/>
        </authorList>
    </citation>
    <scope>NUCLEOTIDE SEQUENCE [LARGE SCALE GENOMIC DNA]</scope>
    <source>
        <strain evidence="4 5">Sanger_03</strain>
    </source>
</reference>
<dbReference type="RefSeq" id="WP_158368065.1">
    <property type="nucleotide sequence ID" value="NZ_JAOQJU010000002.1"/>
</dbReference>
<evidence type="ECO:0000313" key="4">
    <source>
        <dbReference type="EMBL" id="MCU6685557.1"/>
    </source>
</evidence>
<evidence type="ECO:0000256" key="2">
    <source>
        <dbReference type="SAM" id="SignalP"/>
    </source>
</evidence>
<sequence>MKKKIVRAVALVLVCSMMVLPVSAAEMTEEAVNAVGGEVIELSEEESLYDFPYVDVDENEWFALEAYVMYETGLMMGKDTEHFAPYEPLARAQFAMIIWRTVGEPDIPYDEIFPDVPDGTWYTRAVLAAYGLNIITGYSDTGYFGPSDYITREQMATMMYRLAITAELDVSARSDFGNFVDGESVSSFAQDAMSWAVARGIITGKDSGTRLDPQGSTSRAETAVILTRFFLSYGE</sequence>
<dbReference type="PANTHER" id="PTHR43308:SF1">
    <property type="entry name" value="OUTER MEMBRANE PROTEIN ALPHA"/>
    <property type="match status" value="1"/>
</dbReference>
<dbReference type="InterPro" id="IPR001119">
    <property type="entry name" value="SLH_dom"/>
</dbReference>
<feature type="chain" id="PRO_5046663686" evidence="2">
    <location>
        <begin position="25"/>
        <end position="235"/>
    </location>
</feature>
<proteinExistence type="predicted"/>
<keyword evidence="1" id="KW-0677">Repeat</keyword>
<name>A0ABT2RJH0_9FIRM</name>
<evidence type="ECO:0000256" key="1">
    <source>
        <dbReference type="ARBA" id="ARBA00022737"/>
    </source>
</evidence>
<protein>
    <submittedName>
        <fullName evidence="4">S-layer homology domain-containing protein</fullName>
    </submittedName>
</protein>
<feature type="domain" description="SLH" evidence="3">
    <location>
        <begin position="109"/>
        <end position="173"/>
    </location>
</feature>
<feature type="signal peptide" evidence="2">
    <location>
        <begin position="1"/>
        <end position="24"/>
    </location>
</feature>
<accession>A0ABT2RJH0</accession>
<evidence type="ECO:0000259" key="3">
    <source>
        <dbReference type="PROSITE" id="PS51272"/>
    </source>
</evidence>
<gene>
    <name evidence="4" type="ORF">OCV99_03120</name>
</gene>
<dbReference type="Proteomes" id="UP001652431">
    <property type="component" value="Unassembled WGS sequence"/>
</dbReference>
<feature type="domain" description="SLH" evidence="3">
    <location>
        <begin position="49"/>
        <end position="108"/>
    </location>
</feature>
<dbReference type="EMBL" id="JAOQJU010000002">
    <property type="protein sequence ID" value="MCU6685557.1"/>
    <property type="molecule type" value="Genomic_DNA"/>
</dbReference>
<evidence type="ECO:0000313" key="5">
    <source>
        <dbReference type="Proteomes" id="UP001652431"/>
    </source>
</evidence>
<dbReference type="InterPro" id="IPR051465">
    <property type="entry name" value="Cell_Envelope_Struct_Comp"/>
</dbReference>
<dbReference type="PANTHER" id="PTHR43308">
    <property type="entry name" value="OUTER MEMBRANE PROTEIN ALPHA-RELATED"/>
    <property type="match status" value="1"/>
</dbReference>